<reference evidence="1" key="1">
    <citation type="submission" date="2015-07" db="EMBL/GenBank/DDBJ databases">
        <title>Adaptation to a free-living lifestyle via gene acquisitions in the diplomonad Trepomonas sp. PC1.</title>
        <authorList>
            <person name="Xu F."/>
            <person name="Jerlstrom-Hultqvist J."/>
            <person name="Kolisko M."/>
            <person name="Simpson A.G.B."/>
            <person name="Roger A.J."/>
            <person name="Svard S.G."/>
            <person name="Andersson J.O."/>
        </authorList>
    </citation>
    <scope>NUCLEOTIDE SEQUENCE</scope>
    <source>
        <strain evidence="1">PC1</strain>
    </source>
</reference>
<dbReference type="AlphaFoldDB" id="A0A146JZJ4"/>
<feature type="non-terminal residue" evidence="1">
    <location>
        <position position="1"/>
    </location>
</feature>
<dbReference type="EMBL" id="GDID01007775">
    <property type="protein sequence ID" value="JAP88831.1"/>
    <property type="molecule type" value="Transcribed_RNA"/>
</dbReference>
<proteinExistence type="predicted"/>
<name>A0A146JZJ4_9EUKA</name>
<evidence type="ECO:0000313" key="1">
    <source>
        <dbReference type="EMBL" id="JAP88831.1"/>
    </source>
</evidence>
<organism evidence="1">
    <name type="scientific">Trepomonas sp. PC1</name>
    <dbReference type="NCBI Taxonomy" id="1076344"/>
    <lineage>
        <taxon>Eukaryota</taxon>
        <taxon>Metamonada</taxon>
        <taxon>Diplomonadida</taxon>
        <taxon>Hexamitidae</taxon>
        <taxon>Hexamitinae</taxon>
        <taxon>Trepomonas</taxon>
    </lineage>
</organism>
<protein>
    <submittedName>
        <fullName evidence="1">Uncharacterized protein</fullName>
    </submittedName>
</protein>
<accession>A0A146JZJ4</accession>
<feature type="non-terminal residue" evidence="1">
    <location>
        <position position="328"/>
    </location>
</feature>
<sequence length="328" mass="38123">YSKVVKPAANATLELFYENGMKYQNFSQDIVVYEQFSVFDLDILFIYRGSVLIQGATQQIQVQFLNQNFSATQFFQFEVTAFDFQLQIFYQDLLVFNQSICANDSSQVISLQQVVRFDVLDCDQDLSFTYGKTQLSLKCQPNITVYQLLQLNETAKFYSQNYLSYAKTDFQAAFERIFQLKRKIIRINIKSESGTNLQLPIWVQFQAGNTNLSFTEKQIEIDALHEFKLPGNVVVHVSSFPQSPYTNKTYEVYFESQSEINISVQMQKYVGVRLLNGESVLNQFQLTHQYGTFQPITMQNLYQNYYIALTDANTTFIQCKSSYYYVKG</sequence>
<gene>
    <name evidence="1" type="ORF">TPC1_31674</name>
</gene>